<gene>
    <name evidence="1" type="ORF">SPARVUS_LOCUS119090</name>
</gene>
<protein>
    <submittedName>
        <fullName evidence="1">Uncharacterized protein</fullName>
    </submittedName>
</protein>
<dbReference type="EMBL" id="CATNWA010000049">
    <property type="protein sequence ID" value="CAI9532211.1"/>
    <property type="molecule type" value="Genomic_DNA"/>
</dbReference>
<keyword evidence="2" id="KW-1185">Reference proteome</keyword>
<proteinExistence type="predicted"/>
<name>A0ABN9A887_9NEOB</name>
<feature type="non-terminal residue" evidence="1">
    <location>
        <position position="1"/>
    </location>
</feature>
<organism evidence="1 2">
    <name type="scientific">Staurois parvus</name>
    <dbReference type="NCBI Taxonomy" id="386267"/>
    <lineage>
        <taxon>Eukaryota</taxon>
        <taxon>Metazoa</taxon>
        <taxon>Chordata</taxon>
        <taxon>Craniata</taxon>
        <taxon>Vertebrata</taxon>
        <taxon>Euteleostomi</taxon>
        <taxon>Amphibia</taxon>
        <taxon>Batrachia</taxon>
        <taxon>Anura</taxon>
        <taxon>Neobatrachia</taxon>
        <taxon>Ranoidea</taxon>
        <taxon>Ranidae</taxon>
        <taxon>Staurois</taxon>
    </lineage>
</organism>
<comment type="caution">
    <text evidence="1">The sequence shown here is derived from an EMBL/GenBank/DDBJ whole genome shotgun (WGS) entry which is preliminary data.</text>
</comment>
<dbReference type="Proteomes" id="UP001162483">
    <property type="component" value="Unassembled WGS sequence"/>
</dbReference>
<evidence type="ECO:0000313" key="2">
    <source>
        <dbReference type="Proteomes" id="UP001162483"/>
    </source>
</evidence>
<evidence type="ECO:0000313" key="1">
    <source>
        <dbReference type="EMBL" id="CAI9532211.1"/>
    </source>
</evidence>
<accession>A0ABN9A887</accession>
<sequence>PSSATNLCPAVPPTCAQQCHQPVPTSATYQCSPAVLPVSATISAQQLRQSMSSSAASQCPAVMPVSATYQCRLSVTPH</sequence>
<reference evidence="1" key="1">
    <citation type="submission" date="2023-05" db="EMBL/GenBank/DDBJ databases">
        <authorList>
            <person name="Stuckert A."/>
        </authorList>
    </citation>
    <scope>NUCLEOTIDE SEQUENCE</scope>
</reference>